<evidence type="ECO:0000313" key="1">
    <source>
        <dbReference type="EMBL" id="MED6142399.1"/>
    </source>
</evidence>
<dbReference type="EMBL" id="JASCZI010069488">
    <property type="protein sequence ID" value="MED6142399.1"/>
    <property type="molecule type" value="Genomic_DNA"/>
</dbReference>
<gene>
    <name evidence="1" type="ORF">PIB30_113351</name>
</gene>
<feature type="non-terminal residue" evidence="1">
    <location>
        <position position="79"/>
    </location>
</feature>
<sequence>MKDGEGVEVTLEKLNRIINSLKMLGNTFTEEEIVDKASKEDREKKYKKKNAYISWENEESESSDEDENANICLMAKGDE</sequence>
<evidence type="ECO:0000313" key="2">
    <source>
        <dbReference type="Proteomes" id="UP001341840"/>
    </source>
</evidence>
<protein>
    <submittedName>
        <fullName evidence="1">Uncharacterized protein</fullName>
    </submittedName>
</protein>
<name>A0ABU6T206_9FABA</name>
<comment type="caution">
    <text evidence="1">The sequence shown here is derived from an EMBL/GenBank/DDBJ whole genome shotgun (WGS) entry which is preliminary data.</text>
</comment>
<dbReference type="Proteomes" id="UP001341840">
    <property type="component" value="Unassembled WGS sequence"/>
</dbReference>
<proteinExistence type="predicted"/>
<keyword evidence="2" id="KW-1185">Reference proteome</keyword>
<organism evidence="1 2">
    <name type="scientific">Stylosanthes scabra</name>
    <dbReference type="NCBI Taxonomy" id="79078"/>
    <lineage>
        <taxon>Eukaryota</taxon>
        <taxon>Viridiplantae</taxon>
        <taxon>Streptophyta</taxon>
        <taxon>Embryophyta</taxon>
        <taxon>Tracheophyta</taxon>
        <taxon>Spermatophyta</taxon>
        <taxon>Magnoliopsida</taxon>
        <taxon>eudicotyledons</taxon>
        <taxon>Gunneridae</taxon>
        <taxon>Pentapetalae</taxon>
        <taxon>rosids</taxon>
        <taxon>fabids</taxon>
        <taxon>Fabales</taxon>
        <taxon>Fabaceae</taxon>
        <taxon>Papilionoideae</taxon>
        <taxon>50 kb inversion clade</taxon>
        <taxon>dalbergioids sensu lato</taxon>
        <taxon>Dalbergieae</taxon>
        <taxon>Pterocarpus clade</taxon>
        <taxon>Stylosanthes</taxon>
    </lineage>
</organism>
<accession>A0ABU6T206</accession>
<reference evidence="1 2" key="1">
    <citation type="journal article" date="2023" name="Plants (Basel)">
        <title>Bridging the Gap: Combining Genomics and Transcriptomics Approaches to Understand Stylosanthes scabra, an Orphan Legume from the Brazilian Caatinga.</title>
        <authorList>
            <person name="Ferreira-Neto J.R.C."/>
            <person name="da Silva M.D."/>
            <person name="Binneck E."/>
            <person name="de Melo N.F."/>
            <person name="da Silva R.H."/>
            <person name="de Melo A.L.T.M."/>
            <person name="Pandolfi V."/>
            <person name="Bustamante F.O."/>
            <person name="Brasileiro-Vidal A.C."/>
            <person name="Benko-Iseppon A.M."/>
        </authorList>
    </citation>
    <scope>NUCLEOTIDE SEQUENCE [LARGE SCALE GENOMIC DNA]</scope>
    <source>
        <tissue evidence="1">Leaves</tissue>
    </source>
</reference>